<dbReference type="Proteomes" id="UP000557217">
    <property type="component" value="Unassembled WGS sequence"/>
</dbReference>
<keyword evidence="1" id="KW-0175">Coiled coil</keyword>
<comment type="caution">
    <text evidence="3">The sequence shown here is derived from an EMBL/GenBank/DDBJ whole genome shotgun (WGS) entry which is preliminary data.</text>
</comment>
<organism evidence="3 4">
    <name type="scientific">Ureibacillus thermosphaericus</name>
    <dbReference type="NCBI Taxonomy" id="51173"/>
    <lineage>
        <taxon>Bacteria</taxon>
        <taxon>Bacillati</taxon>
        <taxon>Bacillota</taxon>
        <taxon>Bacilli</taxon>
        <taxon>Bacillales</taxon>
        <taxon>Caryophanaceae</taxon>
        <taxon>Ureibacillus</taxon>
    </lineage>
</organism>
<evidence type="ECO:0000313" key="3">
    <source>
        <dbReference type="EMBL" id="MBB5148868.1"/>
    </source>
</evidence>
<feature type="signal peptide" evidence="2">
    <location>
        <begin position="1"/>
        <end position="24"/>
    </location>
</feature>
<feature type="coiled-coil region" evidence="1">
    <location>
        <begin position="79"/>
        <end position="120"/>
    </location>
</feature>
<proteinExistence type="predicted"/>
<reference evidence="3 4" key="1">
    <citation type="submission" date="2020-08" db="EMBL/GenBank/DDBJ databases">
        <title>Genomic Encyclopedia of Type Strains, Phase IV (KMG-IV): sequencing the most valuable type-strain genomes for metagenomic binning, comparative biology and taxonomic classification.</title>
        <authorList>
            <person name="Goeker M."/>
        </authorList>
    </citation>
    <scope>NUCLEOTIDE SEQUENCE [LARGE SCALE GENOMIC DNA]</scope>
    <source>
        <strain evidence="3 4">DSM 10633</strain>
    </source>
</reference>
<feature type="coiled-coil region" evidence="1">
    <location>
        <begin position="287"/>
        <end position="314"/>
    </location>
</feature>
<name>A0A840PXE3_URETH</name>
<evidence type="ECO:0000313" key="4">
    <source>
        <dbReference type="Proteomes" id="UP000557217"/>
    </source>
</evidence>
<gene>
    <name evidence="3" type="ORF">HNR36_001254</name>
</gene>
<keyword evidence="2" id="KW-0732">Signal</keyword>
<protein>
    <submittedName>
        <fullName evidence="3">Multidrug resistance efflux pump</fullName>
    </submittedName>
</protein>
<sequence length="493" mass="57458">MKKSLTIGIAAALAASSITPAVVAAAPNSPDHVFAKTKNKKEEEKSFVEKVKVQELTLEEAIRYGLNSNYSLIELEYTIENLKLQEDMYEDLLDVAESSYESTQRKIEELNKYLESTSKDTVTVDLAKEVTNLKRSLEELLDINPEDLEPDIDPSDSDNVIVKTQIRYLINFLENAMKYVDEYEKYQQRELVKEQLNVLKSNLSNLYFQVNQYKNMLDTLDIQRTQMFNNRVQMREQLKLPIILDFISLLLTEEQIDFMKYTLEVQQSQLNGMKTRYELGLVSRKDYEKTERDISDLETQIAELEKQLKHDKAVFATTIGITYDEDFKLIRPDLGELALIKQEKSTEELIKNSFDMVNARTNLRIKEKALDDFDDEENRTREREKMLENDVEVAKLQIEALQVELEKAIKNTFHQVQKQYEALNEAKKDLEQAKTDYADTQLYYNLGLLSKQEFDAANTSIKQAEFNYNNAKYQYYLLTKQVELMNKGVIVRN</sequence>
<feature type="coiled-coil region" evidence="1">
    <location>
        <begin position="384"/>
        <end position="443"/>
    </location>
</feature>
<dbReference type="RefSeq" id="WP_168412254.1">
    <property type="nucleotide sequence ID" value="NZ_JAAXPW010000012.1"/>
</dbReference>
<dbReference type="EMBL" id="JACHGZ010000011">
    <property type="protein sequence ID" value="MBB5148868.1"/>
    <property type="molecule type" value="Genomic_DNA"/>
</dbReference>
<evidence type="ECO:0000256" key="1">
    <source>
        <dbReference type="SAM" id="Coils"/>
    </source>
</evidence>
<feature type="chain" id="PRO_5039092778" evidence="2">
    <location>
        <begin position="25"/>
        <end position="493"/>
    </location>
</feature>
<dbReference type="GO" id="GO:0015562">
    <property type="term" value="F:efflux transmembrane transporter activity"/>
    <property type="evidence" value="ECO:0007669"/>
    <property type="project" value="InterPro"/>
</dbReference>
<keyword evidence="4" id="KW-1185">Reference proteome</keyword>
<dbReference type="Gene3D" id="1.20.1600.10">
    <property type="entry name" value="Outer membrane efflux proteins (OEP)"/>
    <property type="match status" value="2"/>
</dbReference>
<dbReference type="AlphaFoldDB" id="A0A840PXE3"/>
<accession>A0A840PXE3</accession>
<dbReference type="SUPFAM" id="SSF56954">
    <property type="entry name" value="Outer membrane efflux proteins (OEP)"/>
    <property type="match status" value="1"/>
</dbReference>
<evidence type="ECO:0000256" key="2">
    <source>
        <dbReference type="SAM" id="SignalP"/>
    </source>
</evidence>